<protein>
    <recommendedName>
        <fullName evidence="2 8">Transcription elongation factor GreA</fullName>
    </recommendedName>
    <alternativeName>
        <fullName evidence="7 8">Transcript cleavage factor GreA</fullName>
    </alternativeName>
</protein>
<evidence type="ECO:0000256" key="7">
    <source>
        <dbReference type="ARBA" id="ARBA00030776"/>
    </source>
</evidence>
<keyword evidence="5 8" id="KW-0804">Transcription</keyword>
<dbReference type="PATRIC" id="fig|1423816.3.peg.1826"/>
<feature type="domain" description="Transcription elongation factor GreA/GreB C-terminal" evidence="9">
    <location>
        <begin position="80"/>
        <end position="153"/>
    </location>
</feature>
<dbReference type="GO" id="GO:0003677">
    <property type="term" value="F:DNA binding"/>
    <property type="evidence" value="ECO:0007669"/>
    <property type="project" value="UniProtKB-UniRule"/>
</dbReference>
<dbReference type="Proteomes" id="UP000051984">
    <property type="component" value="Unassembled WGS sequence"/>
</dbReference>
<evidence type="ECO:0000256" key="8">
    <source>
        <dbReference type="HAMAP-Rule" id="MF_00105"/>
    </source>
</evidence>
<feature type="coiled-coil region" evidence="8">
    <location>
        <begin position="41"/>
        <end position="68"/>
    </location>
</feature>
<proteinExistence type="inferred from homology"/>
<dbReference type="PANTHER" id="PTHR30437">
    <property type="entry name" value="TRANSCRIPTION ELONGATION FACTOR GREA"/>
    <property type="match status" value="1"/>
</dbReference>
<dbReference type="eggNOG" id="COG0782">
    <property type="taxonomic scope" value="Bacteria"/>
</dbReference>
<keyword evidence="8" id="KW-0175">Coiled coil</keyword>
<dbReference type="EMBL" id="AZCT01000021">
    <property type="protein sequence ID" value="KRK10629.1"/>
    <property type="molecule type" value="Genomic_DNA"/>
</dbReference>
<evidence type="ECO:0000256" key="6">
    <source>
        <dbReference type="ARBA" id="ARBA00024916"/>
    </source>
</evidence>
<comment type="similarity">
    <text evidence="1 8">Belongs to the GreA/GreB family.</text>
</comment>
<comment type="function">
    <text evidence="6 8">Necessary for efficient RNA polymerase transcription elongation past template-encoded arresting sites. The arresting sites in DNA have the property of trapping a certain fraction of elongating RNA polymerases that pass through, resulting in locked ternary complexes. Cleavage of the nascent transcript by cleavage factors such as GreA or GreB allows the resumption of elongation from the new 3'terminus. GreA releases sequences of 2 to 3 nucleotides.</text>
</comment>
<evidence type="ECO:0000256" key="1">
    <source>
        <dbReference type="ARBA" id="ARBA00008213"/>
    </source>
</evidence>
<evidence type="ECO:0000313" key="11">
    <source>
        <dbReference type="EMBL" id="KRK10629.1"/>
    </source>
</evidence>
<accession>A0A0R1EMT1</accession>
<feature type="domain" description="Transcription elongation factor GreA/GreB N-terminal" evidence="10">
    <location>
        <begin position="7"/>
        <end position="74"/>
    </location>
</feature>
<keyword evidence="4 8" id="KW-0238">DNA-binding</keyword>
<dbReference type="GO" id="GO:0003746">
    <property type="term" value="F:translation elongation factor activity"/>
    <property type="evidence" value="ECO:0007669"/>
    <property type="project" value="UniProtKB-KW"/>
</dbReference>
<dbReference type="InterPro" id="IPR001437">
    <property type="entry name" value="Tscrpt_elong_fac_GreA/B_C"/>
</dbReference>
<dbReference type="GO" id="GO:0006354">
    <property type="term" value="P:DNA-templated transcription elongation"/>
    <property type="evidence" value="ECO:0007669"/>
    <property type="project" value="TreeGrafter"/>
</dbReference>
<sequence>MVTYHEITPAGLASLKQEVEDLKAIRPAKIKNLAEAAALGDRSENAEYSAAKRELRQLEGRLRYLDKLIRYAKVTAPAASDMADIGNTVKLKFDDDDDQATYELGGPAEAGMGADKLAVNSPLGAAIRRHHAGDTVTVTAPSGTYQVTILAIQTGKANA</sequence>
<dbReference type="Pfam" id="PF03449">
    <property type="entry name" value="GreA_GreB_N"/>
    <property type="match status" value="1"/>
</dbReference>
<keyword evidence="11" id="KW-0648">Protein biosynthesis</keyword>
<dbReference type="Gene3D" id="1.10.287.180">
    <property type="entry name" value="Transcription elongation factor, GreA/GreB, N-terminal domain"/>
    <property type="match status" value="1"/>
</dbReference>
<evidence type="ECO:0000256" key="4">
    <source>
        <dbReference type="ARBA" id="ARBA00023125"/>
    </source>
</evidence>
<dbReference type="Gene3D" id="3.10.50.30">
    <property type="entry name" value="Transcription elongation factor, GreA/GreB, C-terminal domain"/>
    <property type="match status" value="1"/>
</dbReference>
<evidence type="ECO:0000256" key="5">
    <source>
        <dbReference type="ARBA" id="ARBA00023163"/>
    </source>
</evidence>
<evidence type="ECO:0000256" key="2">
    <source>
        <dbReference type="ARBA" id="ARBA00013729"/>
    </source>
</evidence>
<keyword evidence="3 8" id="KW-0805">Transcription regulation</keyword>
<organism evidence="11 12">
    <name type="scientific">Lacticaseibacillus zeae DSM 20178 = KCTC 3804</name>
    <dbReference type="NCBI Taxonomy" id="1423816"/>
    <lineage>
        <taxon>Bacteria</taxon>
        <taxon>Bacillati</taxon>
        <taxon>Bacillota</taxon>
        <taxon>Bacilli</taxon>
        <taxon>Lactobacillales</taxon>
        <taxon>Lactobacillaceae</taxon>
        <taxon>Lacticaseibacillus</taxon>
    </lineage>
</organism>
<evidence type="ECO:0000313" key="12">
    <source>
        <dbReference type="Proteomes" id="UP000051984"/>
    </source>
</evidence>
<dbReference type="GO" id="GO:0070063">
    <property type="term" value="F:RNA polymerase binding"/>
    <property type="evidence" value="ECO:0007669"/>
    <property type="project" value="InterPro"/>
</dbReference>
<dbReference type="InterPro" id="IPR022691">
    <property type="entry name" value="Tscrpt_elong_fac_GreA/B_N"/>
</dbReference>
<gene>
    <name evidence="8" type="primary">greA</name>
    <name evidence="11" type="ORF">FD51_GL001753</name>
</gene>
<evidence type="ECO:0000259" key="10">
    <source>
        <dbReference type="Pfam" id="PF03449"/>
    </source>
</evidence>
<dbReference type="PANTHER" id="PTHR30437:SF4">
    <property type="entry name" value="TRANSCRIPTION ELONGATION FACTOR GREA"/>
    <property type="match status" value="1"/>
</dbReference>
<dbReference type="InterPro" id="IPR023459">
    <property type="entry name" value="Tscrpt_elong_fac_GreA/B_fam"/>
</dbReference>
<reference evidence="11 12" key="1">
    <citation type="journal article" date="2015" name="Genome Announc.">
        <title>Expanding the biotechnology potential of lactobacilli through comparative genomics of 213 strains and associated genera.</title>
        <authorList>
            <person name="Sun Z."/>
            <person name="Harris H.M."/>
            <person name="McCann A."/>
            <person name="Guo C."/>
            <person name="Argimon S."/>
            <person name="Zhang W."/>
            <person name="Yang X."/>
            <person name="Jeffery I.B."/>
            <person name="Cooney J.C."/>
            <person name="Kagawa T.F."/>
            <person name="Liu W."/>
            <person name="Song Y."/>
            <person name="Salvetti E."/>
            <person name="Wrobel A."/>
            <person name="Rasinkangas P."/>
            <person name="Parkhill J."/>
            <person name="Rea M.C."/>
            <person name="O'Sullivan O."/>
            <person name="Ritari J."/>
            <person name="Douillard F.P."/>
            <person name="Paul Ross R."/>
            <person name="Yang R."/>
            <person name="Briner A.E."/>
            <person name="Felis G.E."/>
            <person name="de Vos W.M."/>
            <person name="Barrangou R."/>
            <person name="Klaenhammer T.R."/>
            <person name="Caufield P.W."/>
            <person name="Cui Y."/>
            <person name="Zhang H."/>
            <person name="O'Toole P.W."/>
        </authorList>
    </citation>
    <scope>NUCLEOTIDE SEQUENCE [LARGE SCALE GENOMIC DNA]</scope>
    <source>
        <strain evidence="11 12">DSM 20178</strain>
    </source>
</reference>
<dbReference type="RefSeq" id="WP_010489818.1">
    <property type="nucleotide sequence ID" value="NZ_AZCT01000021.1"/>
</dbReference>
<dbReference type="FunFam" id="1.10.287.180:FF:000001">
    <property type="entry name" value="Transcription elongation factor GreA"/>
    <property type="match status" value="1"/>
</dbReference>
<dbReference type="PIRSF" id="PIRSF006092">
    <property type="entry name" value="GreA_GreB"/>
    <property type="match status" value="1"/>
</dbReference>
<dbReference type="SUPFAM" id="SSF54534">
    <property type="entry name" value="FKBP-like"/>
    <property type="match status" value="1"/>
</dbReference>
<dbReference type="InterPro" id="IPR036805">
    <property type="entry name" value="Tscrpt_elong_fac_GreA/B_N_sf"/>
</dbReference>
<dbReference type="NCBIfam" id="NF001263">
    <property type="entry name" value="PRK00226.1-4"/>
    <property type="match status" value="1"/>
</dbReference>
<evidence type="ECO:0000259" key="9">
    <source>
        <dbReference type="Pfam" id="PF01272"/>
    </source>
</evidence>
<dbReference type="AlphaFoldDB" id="A0A0R1EMT1"/>
<dbReference type="SUPFAM" id="SSF46557">
    <property type="entry name" value="GreA transcript cleavage protein, N-terminal domain"/>
    <property type="match status" value="1"/>
</dbReference>
<name>A0A0R1EMT1_LACZE</name>
<keyword evidence="11" id="KW-0251">Elongation factor</keyword>
<evidence type="ECO:0000256" key="3">
    <source>
        <dbReference type="ARBA" id="ARBA00023015"/>
    </source>
</evidence>
<dbReference type="GO" id="GO:0032784">
    <property type="term" value="P:regulation of DNA-templated transcription elongation"/>
    <property type="evidence" value="ECO:0007669"/>
    <property type="project" value="UniProtKB-UniRule"/>
</dbReference>
<dbReference type="InterPro" id="IPR028624">
    <property type="entry name" value="Tscrpt_elong_fac_GreA/B"/>
</dbReference>
<dbReference type="HAMAP" id="MF_00105">
    <property type="entry name" value="GreA_GreB"/>
    <property type="match status" value="1"/>
</dbReference>
<comment type="caution">
    <text evidence="11">The sequence shown here is derived from an EMBL/GenBank/DDBJ whole genome shotgun (WGS) entry which is preliminary data.</text>
</comment>
<dbReference type="InterPro" id="IPR036953">
    <property type="entry name" value="GreA/GreB_C_sf"/>
</dbReference>
<dbReference type="Pfam" id="PF01272">
    <property type="entry name" value="GreA_GreB"/>
    <property type="match status" value="1"/>
</dbReference>